<evidence type="ECO:0000259" key="3">
    <source>
        <dbReference type="Pfam" id="PF13359"/>
    </source>
</evidence>
<dbReference type="EMBL" id="KI914010">
    <property type="protein sequence ID" value="ETV91416.1"/>
    <property type="molecule type" value="Genomic_DNA"/>
</dbReference>
<reference evidence="4" key="1">
    <citation type="submission" date="2013-12" db="EMBL/GenBank/DDBJ databases">
        <title>The Genome Sequence of Aphanomyces invadans NJM9701.</title>
        <authorList>
            <consortium name="The Broad Institute Genomics Platform"/>
            <person name="Russ C."/>
            <person name="Tyler B."/>
            <person name="van West P."/>
            <person name="Dieguez-Uribeondo J."/>
            <person name="Young S.K."/>
            <person name="Zeng Q."/>
            <person name="Gargeya S."/>
            <person name="Fitzgerald M."/>
            <person name="Abouelleil A."/>
            <person name="Alvarado L."/>
            <person name="Chapman S.B."/>
            <person name="Gainer-Dewar J."/>
            <person name="Goldberg J."/>
            <person name="Griggs A."/>
            <person name="Gujja S."/>
            <person name="Hansen M."/>
            <person name="Howarth C."/>
            <person name="Imamovic A."/>
            <person name="Ireland A."/>
            <person name="Larimer J."/>
            <person name="McCowan C."/>
            <person name="Murphy C."/>
            <person name="Pearson M."/>
            <person name="Poon T.W."/>
            <person name="Priest M."/>
            <person name="Roberts A."/>
            <person name="Saif S."/>
            <person name="Shea T."/>
            <person name="Sykes S."/>
            <person name="Wortman J."/>
            <person name="Nusbaum C."/>
            <person name="Birren B."/>
        </authorList>
    </citation>
    <scope>NUCLEOTIDE SEQUENCE [LARGE SCALE GENOMIC DNA]</scope>
    <source>
        <strain evidence="4">NJM9701</strain>
    </source>
</reference>
<dbReference type="GO" id="GO:0046872">
    <property type="term" value="F:metal ion binding"/>
    <property type="evidence" value="ECO:0007669"/>
    <property type="project" value="UniProtKB-KW"/>
</dbReference>
<dbReference type="InterPro" id="IPR027806">
    <property type="entry name" value="HARBI1_dom"/>
</dbReference>
<proteinExistence type="predicted"/>
<comment type="cofactor">
    <cofactor evidence="1">
        <name>a divalent metal cation</name>
        <dbReference type="ChEBI" id="CHEBI:60240"/>
    </cofactor>
</comment>
<evidence type="ECO:0000256" key="2">
    <source>
        <dbReference type="ARBA" id="ARBA00022723"/>
    </source>
</evidence>
<organism evidence="4">
    <name type="scientific">Aphanomyces invadans</name>
    <dbReference type="NCBI Taxonomy" id="157072"/>
    <lineage>
        <taxon>Eukaryota</taxon>
        <taxon>Sar</taxon>
        <taxon>Stramenopiles</taxon>
        <taxon>Oomycota</taxon>
        <taxon>Saprolegniomycetes</taxon>
        <taxon>Saprolegniales</taxon>
        <taxon>Verrucalvaceae</taxon>
        <taxon>Aphanomyces</taxon>
    </lineage>
</organism>
<dbReference type="GeneID" id="20091015"/>
<gene>
    <name evidence="4" type="ORF">H310_13965</name>
</gene>
<feature type="domain" description="DDE Tnp4" evidence="3">
    <location>
        <begin position="48"/>
        <end position="172"/>
    </location>
</feature>
<evidence type="ECO:0000313" key="4">
    <source>
        <dbReference type="EMBL" id="ETV91416.1"/>
    </source>
</evidence>
<keyword evidence="2" id="KW-0479">Metal-binding</keyword>
<sequence length="241" mass="26285">MAKYIDQPASKFTMSNLHRSGQRFKNFPSALYAVDVTFQPTFAPAGGFAEKKRFFSKKHGQYGLKVEASVLPNGLAIHVSPAVPGSVADISICESMEDFHKAQLTKADDDVAMEDGGPLSQEYPRTWAVLADKGYQGLHRHLRAITPAKRPPGGLLSVEEMANNDKIASDRLSIIVVYSNSQRTAIPSTGGLIDLFSFLLRQEVSTIPATSSYGRWSSGIQARESPMSTVWLSTLGDTAYL</sequence>
<dbReference type="RefSeq" id="XP_008879868.1">
    <property type="nucleotide sequence ID" value="XM_008881646.1"/>
</dbReference>
<protein>
    <recommendedName>
        <fullName evidence="3">DDE Tnp4 domain-containing protein</fullName>
    </recommendedName>
</protein>
<dbReference type="OrthoDB" id="116425at2759"/>
<dbReference type="Pfam" id="PF13359">
    <property type="entry name" value="DDE_Tnp_4"/>
    <property type="match status" value="1"/>
</dbReference>
<dbReference type="VEuPathDB" id="FungiDB:H310_13965"/>
<evidence type="ECO:0000256" key="1">
    <source>
        <dbReference type="ARBA" id="ARBA00001968"/>
    </source>
</evidence>
<name>A0A024TCX8_9STRA</name>
<accession>A0A024TCX8</accession>
<dbReference type="AlphaFoldDB" id="A0A024TCX8"/>